<sequence>MNFPCGPLDSIQLIALILFGLLTLQCLLGIGLGIGFLLQPPLYSTVINLNSAFNKQAYFSIYARYSYSVDNR</sequence>
<accession>A0A8S3CG04</accession>
<dbReference type="Proteomes" id="UP000676336">
    <property type="component" value="Unassembled WGS sequence"/>
</dbReference>
<keyword evidence="1" id="KW-0472">Membrane</keyword>
<organism evidence="2 3">
    <name type="scientific">Rotaria magnacalcarata</name>
    <dbReference type="NCBI Taxonomy" id="392030"/>
    <lineage>
        <taxon>Eukaryota</taxon>
        <taxon>Metazoa</taxon>
        <taxon>Spiralia</taxon>
        <taxon>Gnathifera</taxon>
        <taxon>Rotifera</taxon>
        <taxon>Eurotatoria</taxon>
        <taxon>Bdelloidea</taxon>
        <taxon>Philodinida</taxon>
        <taxon>Philodinidae</taxon>
        <taxon>Rotaria</taxon>
    </lineage>
</organism>
<evidence type="ECO:0000313" key="3">
    <source>
        <dbReference type="Proteomes" id="UP000676336"/>
    </source>
</evidence>
<keyword evidence="1" id="KW-0812">Transmembrane</keyword>
<feature type="transmembrane region" description="Helical" evidence="1">
    <location>
        <begin position="12"/>
        <end position="38"/>
    </location>
</feature>
<evidence type="ECO:0000256" key="1">
    <source>
        <dbReference type="SAM" id="Phobius"/>
    </source>
</evidence>
<protein>
    <submittedName>
        <fullName evidence="2">Uncharacterized protein</fullName>
    </submittedName>
</protein>
<dbReference type="AlphaFoldDB" id="A0A8S3CG04"/>
<gene>
    <name evidence="2" type="ORF">SMN809_LOCUS52208</name>
</gene>
<evidence type="ECO:0000313" key="2">
    <source>
        <dbReference type="EMBL" id="CAF4910425.1"/>
    </source>
</evidence>
<dbReference type="EMBL" id="CAJOBI010176672">
    <property type="protein sequence ID" value="CAF4910425.1"/>
    <property type="molecule type" value="Genomic_DNA"/>
</dbReference>
<proteinExistence type="predicted"/>
<name>A0A8S3CG04_9BILA</name>
<keyword evidence="1" id="KW-1133">Transmembrane helix</keyword>
<reference evidence="2" key="1">
    <citation type="submission" date="2021-02" db="EMBL/GenBank/DDBJ databases">
        <authorList>
            <person name="Nowell W R."/>
        </authorList>
    </citation>
    <scope>NUCLEOTIDE SEQUENCE</scope>
</reference>
<comment type="caution">
    <text evidence="2">The sequence shown here is derived from an EMBL/GenBank/DDBJ whole genome shotgun (WGS) entry which is preliminary data.</text>
</comment>